<keyword evidence="3" id="KW-1185">Reference proteome</keyword>
<reference evidence="3" key="1">
    <citation type="submission" date="2016-03" db="EMBL/GenBank/DDBJ databases">
        <authorList>
            <person name="Ma C."/>
            <person name="Zhou S."/>
            <person name="Yang G."/>
        </authorList>
    </citation>
    <scope>NUCLEOTIDE SEQUENCE [LARGE SCALE GENOMIC DNA]</scope>
    <source>
        <strain evidence="3">SgZ-1</strain>
    </source>
</reference>
<dbReference type="AlphaFoldDB" id="A0A127K876"/>
<dbReference type="Proteomes" id="UP000036902">
    <property type="component" value="Chromosome"/>
</dbReference>
<evidence type="ECO:0000256" key="1">
    <source>
        <dbReference type="SAM" id="SignalP"/>
    </source>
</evidence>
<accession>A0A127K876</accession>
<feature type="signal peptide" evidence="1">
    <location>
        <begin position="1"/>
        <end position="22"/>
    </location>
</feature>
<feature type="chain" id="PRO_5007798032" evidence="1">
    <location>
        <begin position="23"/>
        <end position="303"/>
    </location>
</feature>
<evidence type="ECO:0000313" key="3">
    <source>
        <dbReference type="Proteomes" id="UP000036902"/>
    </source>
</evidence>
<sequence>MQILLRCTLAAVLASAGLQSQAGPMARWDSVEDVDSVPPRRICPLNMDMVRHSVCEFMVAPFADVLGPIRDKYPRPRLKLEPPRYALVVDAIVSGGKATTRLGYQVLGADLRKMLAGTACGAEDRNHVRVKLGHSMDVTAIEIDTVVRAPSSVVYESACVTAVHIDSAIPIDNSKAIRLVRDLLTSHTETLSRSASDHSDSFLPLGLWGGPSRFPFAIIDGGKVAKTVYVAQASDLEAAGYPISAFVAKTFVPASASTSWTGFDFLPFVLEFENWKLYYAVTSTPTPDATGAVLVNSLLAGLQ</sequence>
<name>A0A127K876_9RHOO</name>
<keyword evidence="1" id="KW-0732">Signal</keyword>
<protein>
    <submittedName>
        <fullName evidence="2">Uncharacterized protein</fullName>
    </submittedName>
</protein>
<dbReference type="EMBL" id="CP014646">
    <property type="protein sequence ID" value="AMO38159.1"/>
    <property type="molecule type" value="Genomic_DNA"/>
</dbReference>
<gene>
    <name evidence="2" type="ORF">AC731_015170</name>
</gene>
<proteinExistence type="predicted"/>
<organism evidence="2 3">
    <name type="scientific">Thauera humireducens</name>
    <dbReference type="NCBI Taxonomy" id="1134435"/>
    <lineage>
        <taxon>Bacteria</taxon>
        <taxon>Pseudomonadati</taxon>
        <taxon>Pseudomonadota</taxon>
        <taxon>Betaproteobacteria</taxon>
        <taxon>Rhodocyclales</taxon>
        <taxon>Zoogloeaceae</taxon>
        <taxon>Thauera</taxon>
    </lineage>
</organism>
<dbReference type="KEGG" id="thu:AC731_015170"/>
<evidence type="ECO:0000313" key="2">
    <source>
        <dbReference type="EMBL" id="AMO38159.1"/>
    </source>
</evidence>